<proteinExistence type="predicted"/>
<reference evidence="1" key="1">
    <citation type="submission" date="2016-10" db="EMBL/GenBank/DDBJ databases">
        <title>Sequence of Gallionella enrichment culture.</title>
        <authorList>
            <person name="Poehlein A."/>
            <person name="Muehling M."/>
            <person name="Daniel R."/>
        </authorList>
    </citation>
    <scope>NUCLEOTIDE SEQUENCE</scope>
</reference>
<evidence type="ECO:0000313" key="1">
    <source>
        <dbReference type="EMBL" id="OIQ97935.1"/>
    </source>
</evidence>
<gene>
    <name evidence="1" type="ORF">GALL_201170</name>
</gene>
<sequence length="193" mass="20930">MQSRFPPGSTAYAKDGRSYIVEEVADGIVYCATAGGAETEFPENKLLSAAEWEAKTKVGLQREVSYPRLQQSRHFLPAGESVDVAGAERMLLRAEGGAPGLLDFVAFVVAKRILAERKEEDLVETLSIRKCRAMFDVAPPSVRARLLAQLLGARTDALVSAGGLGENLLKAMVAQGLAPLQAEYEAFQDRPHR</sequence>
<comment type="caution">
    <text evidence="1">The sequence shown here is derived from an EMBL/GenBank/DDBJ whole genome shotgun (WGS) entry which is preliminary data.</text>
</comment>
<organism evidence="1">
    <name type="scientific">mine drainage metagenome</name>
    <dbReference type="NCBI Taxonomy" id="410659"/>
    <lineage>
        <taxon>unclassified sequences</taxon>
        <taxon>metagenomes</taxon>
        <taxon>ecological metagenomes</taxon>
    </lineage>
</organism>
<accession>A0A1J5S1B0</accession>
<name>A0A1J5S1B0_9ZZZZ</name>
<dbReference type="EMBL" id="MLJW01000126">
    <property type="protein sequence ID" value="OIQ97935.1"/>
    <property type="molecule type" value="Genomic_DNA"/>
</dbReference>
<dbReference type="AlphaFoldDB" id="A0A1J5S1B0"/>
<protein>
    <submittedName>
        <fullName evidence="1">Uncharacterized protein</fullName>
    </submittedName>
</protein>